<gene>
    <name evidence="9" type="ORF">VaNZ11_013461</name>
</gene>
<comment type="caution">
    <text evidence="9">The sequence shown here is derived from an EMBL/GenBank/DDBJ whole genome shotgun (WGS) entry which is preliminary data.</text>
</comment>
<evidence type="ECO:0000256" key="1">
    <source>
        <dbReference type="ARBA" id="ARBA00010759"/>
    </source>
</evidence>
<keyword evidence="5 7" id="KW-0648">Protein biosynthesis</keyword>
<comment type="function">
    <text evidence="6 7">Removes the formyl group from the N-terminal Met of newly synthesized proteins.</text>
</comment>
<dbReference type="EMBL" id="BSDZ01000080">
    <property type="protein sequence ID" value="GLI68910.1"/>
    <property type="molecule type" value="Genomic_DNA"/>
</dbReference>
<keyword evidence="7" id="KW-0150">Chloroplast</keyword>
<keyword evidence="4 7" id="KW-0378">Hydrolase</keyword>
<comment type="subcellular location">
    <subcellularLocation>
        <location evidence="7">Plastid</location>
        <location evidence="7">Chloroplast</location>
    </subcellularLocation>
</comment>
<evidence type="ECO:0000256" key="8">
    <source>
        <dbReference type="SAM" id="MobiDB-lite"/>
    </source>
</evidence>
<dbReference type="PRINTS" id="PR01576">
    <property type="entry name" value="PDEFORMYLASE"/>
</dbReference>
<keyword evidence="7" id="KW-0809">Transit peptide</keyword>
<keyword evidence="3 7" id="KW-0479">Metal-binding</keyword>
<dbReference type="CDD" id="cd00487">
    <property type="entry name" value="Pep_deformylase"/>
    <property type="match status" value="1"/>
</dbReference>
<dbReference type="Proteomes" id="UP001165090">
    <property type="component" value="Unassembled WGS sequence"/>
</dbReference>
<feature type="region of interest" description="Disordered" evidence="8">
    <location>
        <begin position="252"/>
        <end position="282"/>
    </location>
</feature>
<evidence type="ECO:0000256" key="3">
    <source>
        <dbReference type="ARBA" id="ARBA00022723"/>
    </source>
</evidence>
<dbReference type="Gene3D" id="3.90.45.10">
    <property type="entry name" value="Peptide deformylase"/>
    <property type="match status" value="1"/>
</dbReference>
<organism evidence="9 10">
    <name type="scientific">Volvox africanus</name>
    <dbReference type="NCBI Taxonomy" id="51714"/>
    <lineage>
        <taxon>Eukaryota</taxon>
        <taxon>Viridiplantae</taxon>
        <taxon>Chlorophyta</taxon>
        <taxon>core chlorophytes</taxon>
        <taxon>Chlorophyceae</taxon>
        <taxon>CS clade</taxon>
        <taxon>Chlamydomonadales</taxon>
        <taxon>Volvocaceae</taxon>
        <taxon>Volvox</taxon>
    </lineage>
</organism>
<protein>
    <recommendedName>
        <fullName evidence="2 7">Peptide deformylase</fullName>
        <ecNumber evidence="2 7">3.5.1.88</ecNumber>
    </recommendedName>
</protein>
<name>A0ABQ5SG39_9CHLO</name>
<dbReference type="EC" id="3.5.1.88" evidence="2 7"/>
<dbReference type="PANTHER" id="PTHR10458:SF2">
    <property type="entry name" value="PEPTIDE DEFORMYLASE, MITOCHONDRIAL"/>
    <property type="match status" value="1"/>
</dbReference>
<feature type="compositionally biased region" description="Low complexity" evidence="8">
    <location>
        <begin position="263"/>
        <end position="282"/>
    </location>
</feature>
<keyword evidence="10" id="KW-1185">Reference proteome</keyword>
<sequence>MYLTSARVQPYSGNPAVAPFGCVRRVGSAAPLWHNRSHIDMPKAFPPIVQAGTPVLREAAREVPQELLASEWLRNLVATMIDVMRAAPGVGLAAPQIGEPWRVIVLEDREEYIARQAASGTYHSDTLVAMEREPFGPLALVNPRLRPVGHEGAVFFEGCLSVRGFAALVPRYYAVDVEAMDPEGKPLVMRASGWRARILQHECDHLQGILYVDRMWTTTLTATENLPQWARVLPAGVMGRCTCHHPVDRLWQPGATPTPTPITTPTATPSTTTTTSPVKGSG</sequence>
<dbReference type="InterPro" id="IPR036821">
    <property type="entry name" value="Peptide_deformylase_sf"/>
</dbReference>
<dbReference type="HAMAP" id="MF_00163">
    <property type="entry name" value="Pep_deformylase"/>
    <property type="match status" value="1"/>
</dbReference>
<keyword evidence="7" id="KW-0934">Plastid</keyword>
<dbReference type="SUPFAM" id="SSF56420">
    <property type="entry name" value="Peptide deformylase"/>
    <property type="match status" value="1"/>
</dbReference>
<evidence type="ECO:0000256" key="4">
    <source>
        <dbReference type="ARBA" id="ARBA00022801"/>
    </source>
</evidence>
<comment type="catalytic activity">
    <reaction evidence="7">
        <text>N-terminal N-formyl-L-methionyl-[peptide] + H2O = N-terminal L-methionyl-[peptide] + formate</text>
        <dbReference type="Rhea" id="RHEA:24420"/>
        <dbReference type="Rhea" id="RHEA-COMP:10639"/>
        <dbReference type="Rhea" id="RHEA-COMP:10640"/>
        <dbReference type="ChEBI" id="CHEBI:15377"/>
        <dbReference type="ChEBI" id="CHEBI:15740"/>
        <dbReference type="ChEBI" id="CHEBI:49298"/>
        <dbReference type="ChEBI" id="CHEBI:64731"/>
        <dbReference type="EC" id="3.5.1.88"/>
    </reaction>
</comment>
<dbReference type="PANTHER" id="PTHR10458">
    <property type="entry name" value="PEPTIDE DEFORMYLASE"/>
    <property type="match status" value="1"/>
</dbReference>
<evidence type="ECO:0000313" key="10">
    <source>
        <dbReference type="Proteomes" id="UP001165090"/>
    </source>
</evidence>
<proteinExistence type="inferred from homology"/>
<evidence type="ECO:0000256" key="5">
    <source>
        <dbReference type="ARBA" id="ARBA00022917"/>
    </source>
</evidence>
<evidence type="ECO:0000256" key="6">
    <source>
        <dbReference type="ARBA" id="ARBA00037114"/>
    </source>
</evidence>
<evidence type="ECO:0000256" key="2">
    <source>
        <dbReference type="ARBA" id="ARBA00012175"/>
    </source>
</evidence>
<reference evidence="9 10" key="1">
    <citation type="journal article" date="2023" name="IScience">
        <title>Expanded male sex-determining region conserved during the evolution of homothallism in the green alga Volvox.</title>
        <authorList>
            <person name="Yamamoto K."/>
            <person name="Matsuzaki R."/>
            <person name="Mahakham W."/>
            <person name="Heman W."/>
            <person name="Sekimoto H."/>
            <person name="Kawachi M."/>
            <person name="Minakuchi Y."/>
            <person name="Toyoda A."/>
            <person name="Nozaki H."/>
        </authorList>
    </citation>
    <scope>NUCLEOTIDE SEQUENCE [LARGE SCALE GENOMIC DNA]</scope>
    <source>
        <strain evidence="9 10">NIES-4468</strain>
    </source>
</reference>
<evidence type="ECO:0000256" key="7">
    <source>
        <dbReference type="RuleBase" id="RU362111"/>
    </source>
</evidence>
<dbReference type="InterPro" id="IPR023635">
    <property type="entry name" value="Peptide_deformylase"/>
</dbReference>
<dbReference type="Pfam" id="PF01327">
    <property type="entry name" value="Pep_deformylase"/>
    <property type="match status" value="1"/>
</dbReference>
<comment type="similarity">
    <text evidence="1 7">Belongs to the polypeptide deformylase family.</text>
</comment>
<accession>A0ABQ5SG39</accession>
<evidence type="ECO:0000313" key="9">
    <source>
        <dbReference type="EMBL" id="GLI68910.1"/>
    </source>
</evidence>
<dbReference type="NCBIfam" id="NF001159">
    <property type="entry name" value="PRK00150.1-3"/>
    <property type="match status" value="1"/>
</dbReference>